<dbReference type="STRING" id="57664.SAMN05661003_10287"/>
<dbReference type="GO" id="GO:0004756">
    <property type="term" value="F:selenide, water dikinase activity"/>
    <property type="evidence" value="ECO:0007669"/>
    <property type="project" value="TreeGrafter"/>
</dbReference>
<dbReference type="SUPFAM" id="SSF55326">
    <property type="entry name" value="PurM N-terminal domain-like"/>
    <property type="match status" value="1"/>
</dbReference>
<dbReference type="InterPro" id="IPR016188">
    <property type="entry name" value="PurM-like_N"/>
</dbReference>
<dbReference type="GO" id="GO:0005737">
    <property type="term" value="C:cytoplasm"/>
    <property type="evidence" value="ECO:0007669"/>
    <property type="project" value="TreeGrafter"/>
</dbReference>
<dbReference type="NCBIfam" id="TIGR00476">
    <property type="entry name" value="selD"/>
    <property type="match status" value="1"/>
</dbReference>
<keyword evidence="3" id="KW-0418">Kinase</keyword>
<dbReference type="CDD" id="cd02195">
    <property type="entry name" value="SelD"/>
    <property type="match status" value="1"/>
</dbReference>
<evidence type="ECO:0000256" key="5">
    <source>
        <dbReference type="ARBA" id="ARBA00023266"/>
    </source>
</evidence>
<feature type="domain" description="PurM-like C-terminal" evidence="7">
    <location>
        <begin position="107"/>
        <end position="277"/>
    </location>
</feature>
<dbReference type="Pfam" id="PF00586">
    <property type="entry name" value="AIRS"/>
    <property type="match status" value="1"/>
</dbReference>
<evidence type="ECO:0000313" key="8">
    <source>
        <dbReference type="EMBL" id="SDD91007.1"/>
    </source>
</evidence>
<evidence type="ECO:0000256" key="4">
    <source>
        <dbReference type="ARBA" id="ARBA00022840"/>
    </source>
</evidence>
<dbReference type="Pfam" id="PF02769">
    <property type="entry name" value="AIRS_C"/>
    <property type="match status" value="1"/>
</dbReference>
<dbReference type="PANTHER" id="PTHR10256">
    <property type="entry name" value="SELENIDE, WATER DIKINASE"/>
    <property type="match status" value="1"/>
</dbReference>
<keyword evidence="1" id="KW-0808">Transferase</keyword>
<reference evidence="9" key="1">
    <citation type="submission" date="2016-10" db="EMBL/GenBank/DDBJ databases">
        <authorList>
            <person name="Varghese N."/>
            <person name="Submissions S."/>
        </authorList>
    </citation>
    <scope>NUCLEOTIDE SEQUENCE [LARGE SCALE GENOMIC DNA]</scope>
    <source>
        <strain evidence="9">DSM 8987</strain>
    </source>
</reference>
<dbReference type="Gene3D" id="3.30.1330.10">
    <property type="entry name" value="PurM-like, N-terminal domain"/>
    <property type="match status" value="1"/>
</dbReference>
<proteinExistence type="predicted"/>
<dbReference type="InterPro" id="IPR010918">
    <property type="entry name" value="PurM-like_C_dom"/>
</dbReference>
<evidence type="ECO:0000313" key="9">
    <source>
        <dbReference type="Proteomes" id="UP000243205"/>
    </source>
</evidence>
<dbReference type="GO" id="GO:0016260">
    <property type="term" value="P:selenocysteine biosynthetic process"/>
    <property type="evidence" value="ECO:0007669"/>
    <property type="project" value="TreeGrafter"/>
</dbReference>
<evidence type="ECO:0000256" key="1">
    <source>
        <dbReference type="ARBA" id="ARBA00022679"/>
    </source>
</evidence>
<dbReference type="AlphaFoldDB" id="A0A1G6YMW8"/>
<dbReference type="SUPFAM" id="SSF56042">
    <property type="entry name" value="PurM C-terminal domain-like"/>
    <property type="match status" value="1"/>
</dbReference>
<keyword evidence="4" id="KW-0067">ATP-binding</keyword>
<dbReference type="Proteomes" id="UP000243205">
    <property type="component" value="Unassembled WGS sequence"/>
</dbReference>
<protein>
    <submittedName>
        <fullName evidence="8">Selenophosphate synthase</fullName>
    </submittedName>
</protein>
<evidence type="ECO:0000259" key="6">
    <source>
        <dbReference type="Pfam" id="PF00586"/>
    </source>
</evidence>
<evidence type="ECO:0000259" key="7">
    <source>
        <dbReference type="Pfam" id="PF02769"/>
    </source>
</evidence>
<keyword evidence="9" id="KW-1185">Reference proteome</keyword>
<dbReference type="PIRSF" id="PIRSF036407">
    <property type="entry name" value="Selenphspht_syn"/>
    <property type="match status" value="1"/>
</dbReference>
<evidence type="ECO:0000256" key="2">
    <source>
        <dbReference type="ARBA" id="ARBA00022741"/>
    </source>
</evidence>
<keyword evidence="2" id="KW-0547">Nucleotide-binding</keyword>
<keyword evidence="5" id="KW-0711">Selenium</keyword>
<dbReference type="PANTHER" id="PTHR10256:SF0">
    <property type="entry name" value="INACTIVE SELENIDE, WATER DIKINASE-LIKE PROTEIN-RELATED"/>
    <property type="match status" value="1"/>
</dbReference>
<feature type="domain" description="PurM-like N-terminal" evidence="6">
    <location>
        <begin position="2"/>
        <end position="95"/>
    </location>
</feature>
<sequence length="286" mass="29990">MLLQSVDFFTPVVDDPYLFGAIAAANALSDIFAMGGRPLTAMNLVAFPACLDSAVLERILRGGIDKIHEAGATLVGGHSIEDEEPKYGLAVTGIAHPDRLVTTLGCQPGDQLVLTKPLGTGLLTTALKGAVLTAAELQDALTGMARLNRYAAEAMLRVGVRACTDITGFGLLGHGLEMAQASQVELRLQGERLPSYSQARAMAEMGLVPAGSHRNRQHYGARLQCHQTDPILLDLLSDPQTSGGLLIAVAAERLDALIAALQAAGDQASHIGEVGGRVPDGRMLLL</sequence>
<dbReference type="EMBL" id="FNAQ01000002">
    <property type="protein sequence ID" value="SDD91007.1"/>
    <property type="molecule type" value="Genomic_DNA"/>
</dbReference>
<dbReference type="FunFam" id="3.90.650.10:FF:000004">
    <property type="entry name" value="Selenide, water dikinase"/>
    <property type="match status" value="1"/>
</dbReference>
<organism evidence="8 9">
    <name type="scientific">Desulfuromonas thiophila</name>
    <dbReference type="NCBI Taxonomy" id="57664"/>
    <lineage>
        <taxon>Bacteria</taxon>
        <taxon>Pseudomonadati</taxon>
        <taxon>Thermodesulfobacteriota</taxon>
        <taxon>Desulfuromonadia</taxon>
        <taxon>Desulfuromonadales</taxon>
        <taxon>Desulfuromonadaceae</taxon>
        <taxon>Desulfuromonas</taxon>
    </lineage>
</organism>
<gene>
    <name evidence="8" type="ORF">SAMN05661003_10287</name>
</gene>
<accession>A0A1G6YMW8</accession>
<dbReference type="InterPro" id="IPR036921">
    <property type="entry name" value="PurM-like_N_sf"/>
</dbReference>
<dbReference type="GO" id="GO:0005524">
    <property type="term" value="F:ATP binding"/>
    <property type="evidence" value="ECO:0007669"/>
    <property type="project" value="UniProtKB-KW"/>
</dbReference>
<evidence type="ECO:0000256" key="3">
    <source>
        <dbReference type="ARBA" id="ARBA00022777"/>
    </source>
</evidence>
<dbReference type="Gene3D" id="3.90.650.10">
    <property type="entry name" value="PurM-like C-terminal domain"/>
    <property type="match status" value="1"/>
</dbReference>
<dbReference type="InterPro" id="IPR004536">
    <property type="entry name" value="SPS/SelD"/>
</dbReference>
<name>A0A1G6YMW8_9BACT</name>
<dbReference type="InterPro" id="IPR036676">
    <property type="entry name" value="PurM-like_C_sf"/>
</dbReference>